<dbReference type="EMBL" id="JAUJEB010000001">
    <property type="protein sequence ID" value="MDN5210834.1"/>
    <property type="molecule type" value="Genomic_DNA"/>
</dbReference>
<reference evidence="4" key="1">
    <citation type="submission" date="2023-06" db="EMBL/GenBank/DDBJ databases">
        <title>Genomic of Agaribacillus aureum.</title>
        <authorList>
            <person name="Wang G."/>
        </authorList>
    </citation>
    <scope>NUCLEOTIDE SEQUENCE</scope>
    <source>
        <strain evidence="4">BMA12</strain>
    </source>
</reference>
<sequence length="633" mass="69800">MVKTLLFSLVLCLTTHLAFNQSHFTDVTSEAGINHAFRVFQGTFGGGVAVLDYNNDGFEDLFIAGGLGRDYLYKNNGDGTFSDLTEMAGLSLRDTVITQGAVCADVNKDGYTDIFVTTIAAFSKGKEIPRASDLLYLNNGNGTFTDASKLYGLEEIQTFSTGAVFGDINADGYPDLFVGNYFDQFEGNLGKINGGTITGEQKPSVDQFYVNVNGKYFRNMAEIFDIQDEGFGFGAVLTDFDNDSDLDLYVINDFGDRATPNQLYRNNFPQKTFTNVSEDLKAGFGINAMGTAIGDYNNDGWFDYFISNFRISPFMVGRGIDKPFLQQTSELGISFGTVQTESGDVVVPISWGANFFDYDHDLDVDLFISNGALNPSVIPNPNIFLENKMEYFEDISHTAGLADPGIGRGSVTFDYDNDGDLDLFVVNQRPEENAAQVGTKKSKLYRNDLTSGNWLKVKLNGINADRHGIGSRIEVVVGDVKMIREIDGGSSHESQNSTIAHFGLAGFTTADSVIVKWIGGNTQILTDVQVNQTLSIEEEVKDIQSPFSIGNVSVFPSYFRDELMVRYELSEYSSHSLEVFDQSGKRVAVLIDHKDGYNGTYRWLAPRDLSSGVYYFVIQSDQGKLMTRGVKLK</sequence>
<accession>A0ABT8KZB6</accession>
<evidence type="ECO:0000256" key="2">
    <source>
        <dbReference type="SAM" id="SignalP"/>
    </source>
</evidence>
<comment type="caution">
    <text evidence="4">The sequence shown here is derived from an EMBL/GenBank/DDBJ whole genome shotgun (WGS) entry which is preliminary data.</text>
</comment>
<dbReference type="Pfam" id="PF13517">
    <property type="entry name" value="FG-GAP_3"/>
    <property type="match status" value="3"/>
</dbReference>
<dbReference type="InterPro" id="IPR028994">
    <property type="entry name" value="Integrin_alpha_N"/>
</dbReference>
<dbReference type="InterPro" id="IPR011519">
    <property type="entry name" value="UnbV_ASPIC"/>
</dbReference>
<evidence type="ECO:0000256" key="1">
    <source>
        <dbReference type="ARBA" id="ARBA00022729"/>
    </source>
</evidence>
<dbReference type="Proteomes" id="UP001172083">
    <property type="component" value="Unassembled WGS sequence"/>
</dbReference>
<dbReference type="InterPro" id="IPR027039">
    <property type="entry name" value="Crtac1"/>
</dbReference>
<proteinExistence type="predicted"/>
<feature type="domain" description="ASPIC/UnbV" evidence="3">
    <location>
        <begin position="468"/>
        <end position="534"/>
    </location>
</feature>
<organism evidence="4 5">
    <name type="scientific">Agaribacillus aureus</name>
    <dbReference type="NCBI Taxonomy" id="3051825"/>
    <lineage>
        <taxon>Bacteria</taxon>
        <taxon>Pseudomonadati</taxon>
        <taxon>Bacteroidota</taxon>
        <taxon>Cytophagia</taxon>
        <taxon>Cytophagales</taxon>
        <taxon>Splendidivirgaceae</taxon>
        <taxon>Agaribacillus</taxon>
    </lineage>
</organism>
<keyword evidence="5" id="KW-1185">Reference proteome</keyword>
<evidence type="ECO:0000313" key="4">
    <source>
        <dbReference type="EMBL" id="MDN5210834.1"/>
    </source>
</evidence>
<evidence type="ECO:0000313" key="5">
    <source>
        <dbReference type="Proteomes" id="UP001172083"/>
    </source>
</evidence>
<feature type="signal peptide" evidence="2">
    <location>
        <begin position="1"/>
        <end position="20"/>
    </location>
</feature>
<name>A0ABT8KZB6_9BACT</name>
<dbReference type="Pfam" id="PF07593">
    <property type="entry name" value="UnbV_ASPIC"/>
    <property type="match status" value="1"/>
</dbReference>
<keyword evidence="1 2" id="KW-0732">Signal</keyword>
<dbReference type="RefSeq" id="WP_346756174.1">
    <property type="nucleotide sequence ID" value="NZ_JAUJEB010000001.1"/>
</dbReference>
<evidence type="ECO:0000259" key="3">
    <source>
        <dbReference type="Pfam" id="PF07593"/>
    </source>
</evidence>
<feature type="chain" id="PRO_5045408816" evidence="2">
    <location>
        <begin position="21"/>
        <end position="633"/>
    </location>
</feature>
<dbReference type="PANTHER" id="PTHR16026">
    <property type="entry name" value="CARTILAGE ACIDIC PROTEIN 1"/>
    <property type="match status" value="1"/>
</dbReference>
<dbReference type="SUPFAM" id="SSF69318">
    <property type="entry name" value="Integrin alpha N-terminal domain"/>
    <property type="match status" value="1"/>
</dbReference>
<dbReference type="Gene3D" id="2.130.10.130">
    <property type="entry name" value="Integrin alpha, N-terminal"/>
    <property type="match status" value="2"/>
</dbReference>
<dbReference type="PANTHER" id="PTHR16026:SF0">
    <property type="entry name" value="CARTILAGE ACIDIC PROTEIN 1"/>
    <property type="match status" value="1"/>
</dbReference>
<dbReference type="InterPro" id="IPR013517">
    <property type="entry name" value="FG-GAP"/>
</dbReference>
<gene>
    <name evidence="4" type="ORF">QQ020_02205</name>
</gene>
<protein>
    <submittedName>
        <fullName evidence="4">CRTAC1 family protein</fullName>
    </submittedName>
</protein>